<evidence type="ECO:0000313" key="17">
    <source>
        <dbReference type="EMBL" id="KAJ8475192.1"/>
    </source>
</evidence>
<keyword evidence="5 13" id="KW-0349">Heme</keyword>
<evidence type="ECO:0000256" key="4">
    <source>
        <dbReference type="ARBA" id="ARBA00010617"/>
    </source>
</evidence>
<dbReference type="PRINTS" id="PR00463">
    <property type="entry name" value="EP450I"/>
</dbReference>
<keyword evidence="8" id="KW-1133">Transmembrane helix</keyword>
<keyword evidence="7 13" id="KW-0479">Metal-binding</keyword>
<dbReference type="GO" id="GO:0005506">
    <property type="term" value="F:iron ion binding"/>
    <property type="evidence" value="ECO:0007669"/>
    <property type="project" value="InterPro"/>
</dbReference>
<dbReference type="InterPro" id="IPR050364">
    <property type="entry name" value="Cytochrome_P450_fung"/>
</dbReference>
<dbReference type="AlphaFoldDB" id="A0AAD7X9T7"/>
<evidence type="ECO:0000256" key="6">
    <source>
        <dbReference type="ARBA" id="ARBA00022692"/>
    </source>
</evidence>
<keyword evidence="6" id="KW-0812">Transmembrane</keyword>
<dbReference type="InterPro" id="IPR001128">
    <property type="entry name" value="Cyt_P450"/>
</dbReference>
<evidence type="ECO:0000256" key="8">
    <source>
        <dbReference type="ARBA" id="ARBA00022989"/>
    </source>
</evidence>
<evidence type="ECO:0000256" key="13">
    <source>
        <dbReference type="PIRSR" id="PIRSR602401-1"/>
    </source>
</evidence>
<dbReference type="Pfam" id="PF00067">
    <property type="entry name" value="p450"/>
    <property type="match status" value="1"/>
</dbReference>
<dbReference type="InterPro" id="IPR036396">
    <property type="entry name" value="Cyt_P450_sf"/>
</dbReference>
<organism evidence="17 18">
    <name type="scientific">Trametes cubensis</name>
    <dbReference type="NCBI Taxonomy" id="1111947"/>
    <lineage>
        <taxon>Eukaryota</taxon>
        <taxon>Fungi</taxon>
        <taxon>Dikarya</taxon>
        <taxon>Basidiomycota</taxon>
        <taxon>Agaricomycotina</taxon>
        <taxon>Agaricomycetes</taxon>
        <taxon>Polyporales</taxon>
        <taxon>Polyporaceae</taxon>
        <taxon>Trametes</taxon>
    </lineage>
</organism>
<evidence type="ECO:0000256" key="15">
    <source>
        <dbReference type="SAM" id="MobiDB-lite"/>
    </source>
</evidence>
<evidence type="ECO:0000256" key="2">
    <source>
        <dbReference type="ARBA" id="ARBA00004167"/>
    </source>
</evidence>
<dbReference type="CDD" id="cd11065">
    <property type="entry name" value="CYP64-like"/>
    <property type="match status" value="1"/>
</dbReference>
<evidence type="ECO:0000256" key="3">
    <source>
        <dbReference type="ARBA" id="ARBA00005179"/>
    </source>
</evidence>
<comment type="pathway">
    <text evidence="3">Secondary metabolite biosynthesis.</text>
</comment>
<dbReference type="GO" id="GO:0016705">
    <property type="term" value="F:oxidoreductase activity, acting on paired donors, with incorporation or reduction of molecular oxygen"/>
    <property type="evidence" value="ECO:0007669"/>
    <property type="project" value="InterPro"/>
</dbReference>
<evidence type="ECO:0000256" key="12">
    <source>
        <dbReference type="ARBA" id="ARBA00023136"/>
    </source>
</evidence>
<feature type="chain" id="PRO_5042054249" description="Cytochrome P450" evidence="16">
    <location>
        <begin position="24"/>
        <end position="507"/>
    </location>
</feature>
<keyword evidence="18" id="KW-1185">Reference proteome</keyword>
<keyword evidence="11 14" id="KW-0503">Monooxygenase</keyword>
<dbReference type="Gene3D" id="1.10.630.10">
    <property type="entry name" value="Cytochrome P450"/>
    <property type="match status" value="1"/>
</dbReference>
<evidence type="ECO:0000256" key="9">
    <source>
        <dbReference type="ARBA" id="ARBA00023002"/>
    </source>
</evidence>
<evidence type="ECO:0000256" key="11">
    <source>
        <dbReference type="ARBA" id="ARBA00023033"/>
    </source>
</evidence>
<gene>
    <name evidence="17" type="ORF">ONZ51_g6727</name>
</gene>
<dbReference type="InterPro" id="IPR002401">
    <property type="entry name" value="Cyt_P450_E_grp-I"/>
</dbReference>
<dbReference type="PANTHER" id="PTHR46300:SF7">
    <property type="entry name" value="P450, PUTATIVE (EUROFUNG)-RELATED"/>
    <property type="match status" value="1"/>
</dbReference>
<dbReference type="GO" id="GO:0020037">
    <property type="term" value="F:heme binding"/>
    <property type="evidence" value="ECO:0007669"/>
    <property type="project" value="InterPro"/>
</dbReference>
<evidence type="ECO:0000256" key="1">
    <source>
        <dbReference type="ARBA" id="ARBA00001971"/>
    </source>
</evidence>
<evidence type="ECO:0000256" key="10">
    <source>
        <dbReference type="ARBA" id="ARBA00023004"/>
    </source>
</evidence>
<dbReference type="GO" id="GO:0016020">
    <property type="term" value="C:membrane"/>
    <property type="evidence" value="ECO:0007669"/>
    <property type="project" value="UniProtKB-SubCell"/>
</dbReference>
<dbReference type="Proteomes" id="UP001215151">
    <property type="component" value="Unassembled WGS sequence"/>
</dbReference>
<accession>A0AAD7X9T7</accession>
<dbReference type="PANTHER" id="PTHR46300">
    <property type="entry name" value="P450, PUTATIVE (EUROFUNG)-RELATED-RELATED"/>
    <property type="match status" value="1"/>
</dbReference>
<comment type="cofactor">
    <cofactor evidence="1 13">
        <name>heme</name>
        <dbReference type="ChEBI" id="CHEBI:30413"/>
    </cofactor>
</comment>
<evidence type="ECO:0008006" key="19">
    <source>
        <dbReference type="Google" id="ProtNLM"/>
    </source>
</evidence>
<protein>
    <recommendedName>
        <fullName evidence="19">Cytochrome P450</fullName>
    </recommendedName>
</protein>
<dbReference type="GO" id="GO:0004497">
    <property type="term" value="F:monooxygenase activity"/>
    <property type="evidence" value="ECO:0007669"/>
    <property type="project" value="UniProtKB-KW"/>
</dbReference>
<feature type="signal peptide" evidence="16">
    <location>
        <begin position="1"/>
        <end position="23"/>
    </location>
</feature>
<evidence type="ECO:0000256" key="5">
    <source>
        <dbReference type="ARBA" id="ARBA00022617"/>
    </source>
</evidence>
<dbReference type="SUPFAM" id="SSF48264">
    <property type="entry name" value="Cytochrome P450"/>
    <property type="match status" value="1"/>
</dbReference>
<keyword evidence="9 14" id="KW-0560">Oxidoreductase</keyword>
<keyword evidence="16" id="KW-0732">Signal</keyword>
<comment type="subcellular location">
    <subcellularLocation>
        <location evidence="2">Membrane</location>
        <topology evidence="2">Single-pass membrane protein</topology>
    </subcellularLocation>
</comment>
<evidence type="ECO:0000313" key="18">
    <source>
        <dbReference type="Proteomes" id="UP001215151"/>
    </source>
</evidence>
<feature type="binding site" description="axial binding residue" evidence="13">
    <location>
        <position position="432"/>
    </location>
    <ligand>
        <name>heme</name>
        <dbReference type="ChEBI" id="CHEBI:30413"/>
    </ligand>
    <ligandPart>
        <name>Fe</name>
        <dbReference type="ChEBI" id="CHEBI:18248"/>
    </ligandPart>
</feature>
<reference evidence="17" key="1">
    <citation type="submission" date="2022-11" db="EMBL/GenBank/DDBJ databases">
        <title>Genome Sequence of Cubamyces cubensis.</title>
        <authorList>
            <person name="Buettner E."/>
        </authorList>
    </citation>
    <scope>NUCLEOTIDE SEQUENCE</scope>
    <source>
        <strain evidence="17">MPL-01</strain>
    </source>
</reference>
<sequence>MSSVAVLGLLAALLLSTLSYVWCLPSNKRRLPGPKPKILIGNLIDLPSGGHEWIQYAALARKYASDVLYFTVLGTPLLVINSFEAARELLDKRGAVYSDRPRLVMIKELMEWDWNVALMSYGKRFSAYRRAVQQEFQPTVIAQSYHQVIVREIAAFLGRVLETPDSLVDHLKHMTGAIIMMVAYGHQVKSVDDPFIAMNEAVREHAEEHPGVALVDVFPILKYLPTWFPGASFQRAAAIGRELSIRMRVEPYNMVKARTESGNAIPCMATKLLSQDPPLEEASNDEFVKNCCAVVYSAGADTTAAALRNFTLAMFVYPDVQRRAQEELDRVVGRDRLPTFQDQAKLPYVLKVMKESLRWRAMSPLGVPHATLEDDEFQGGYIPKGTTVLANIYPCTRNPDSFNPDRYLPTPEKPDGEPDPARAAFGFGRRICPGRFFAEDSLFLTIASMLHVFTISHPESLSGNDALEGITWSSGLVSHPSAFAVNFTPRFHSAPDVVRAAQTSRDA</sequence>
<dbReference type="PROSITE" id="PS00086">
    <property type="entry name" value="CYTOCHROME_P450"/>
    <property type="match status" value="1"/>
</dbReference>
<proteinExistence type="inferred from homology"/>
<name>A0AAD7X9T7_9APHY</name>
<evidence type="ECO:0000256" key="14">
    <source>
        <dbReference type="RuleBase" id="RU000461"/>
    </source>
</evidence>
<evidence type="ECO:0000256" key="16">
    <source>
        <dbReference type="SAM" id="SignalP"/>
    </source>
</evidence>
<keyword evidence="10 13" id="KW-0408">Iron</keyword>
<dbReference type="EMBL" id="JAPEVG010000166">
    <property type="protein sequence ID" value="KAJ8475192.1"/>
    <property type="molecule type" value="Genomic_DNA"/>
</dbReference>
<keyword evidence="12" id="KW-0472">Membrane</keyword>
<feature type="region of interest" description="Disordered" evidence="15">
    <location>
        <begin position="400"/>
        <end position="419"/>
    </location>
</feature>
<comment type="similarity">
    <text evidence="4 14">Belongs to the cytochrome P450 family.</text>
</comment>
<evidence type="ECO:0000256" key="7">
    <source>
        <dbReference type="ARBA" id="ARBA00022723"/>
    </source>
</evidence>
<comment type="caution">
    <text evidence="17">The sequence shown here is derived from an EMBL/GenBank/DDBJ whole genome shotgun (WGS) entry which is preliminary data.</text>
</comment>
<dbReference type="InterPro" id="IPR017972">
    <property type="entry name" value="Cyt_P450_CS"/>
</dbReference>